<evidence type="ECO:0000256" key="2">
    <source>
        <dbReference type="ARBA" id="ARBA00022473"/>
    </source>
</evidence>
<dbReference type="SUPFAM" id="SSF46689">
    <property type="entry name" value="Homeodomain-like"/>
    <property type="match status" value="1"/>
</dbReference>
<dbReference type="EMBL" id="CAJFCJ010000010">
    <property type="protein sequence ID" value="CAD5119434.1"/>
    <property type="molecule type" value="Genomic_DNA"/>
</dbReference>
<gene>
    <name evidence="11" type="ORF">DGYR_LOCUS7681</name>
</gene>
<evidence type="ECO:0000256" key="8">
    <source>
        <dbReference type="SAM" id="Coils"/>
    </source>
</evidence>
<protein>
    <submittedName>
        <fullName evidence="11">DgyrCDS8045</fullName>
    </submittedName>
</protein>
<dbReference type="InterPro" id="IPR009057">
    <property type="entry name" value="Homeodomain-like_sf"/>
</dbReference>
<dbReference type="InterPro" id="IPR039350">
    <property type="entry name" value="Prospero_homeodomain"/>
</dbReference>
<dbReference type="AlphaFoldDB" id="A0A7I8VT19"/>
<evidence type="ECO:0000313" key="12">
    <source>
        <dbReference type="Proteomes" id="UP000549394"/>
    </source>
</evidence>
<comment type="caution">
    <text evidence="11">The sequence shown here is derived from an EMBL/GenBank/DDBJ whole genome shotgun (WGS) entry which is preliminary data.</text>
</comment>
<dbReference type="GO" id="GO:0048468">
    <property type="term" value="P:cell development"/>
    <property type="evidence" value="ECO:0007669"/>
    <property type="project" value="UniProtKB-ARBA"/>
</dbReference>
<dbReference type="GO" id="GO:0005634">
    <property type="term" value="C:nucleus"/>
    <property type="evidence" value="ECO:0007669"/>
    <property type="project" value="UniProtKB-SubCell"/>
</dbReference>
<dbReference type="InterPro" id="IPR023082">
    <property type="entry name" value="Homeo_prospero_dom"/>
</dbReference>
<dbReference type="GO" id="GO:0000978">
    <property type="term" value="F:RNA polymerase II cis-regulatory region sequence-specific DNA binding"/>
    <property type="evidence" value="ECO:0007669"/>
    <property type="project" value="TreeGrafter"/>
</dbReference>
<evidence type="ECO:0000259" key="10">
    <source>
        <dbReference type="PROSITE" id="PS51818"/>
    </source>
</evidence>
<dbReference type="PANTHER" id="PTHR12198">
    <property type="entry name" value="HOMEOBOX PROTEIN PROSPERO/PROX-1/CEH-26"/>
    <property type="match status" value="1"/>
</dbReference>
<feature type="compositionally biased region" description="Acidic residues" evidence="9">
    <location>
        <begin position="125"/>
        <end position="136"/>
    </location>
</feature>
<accession>A0A7I8VT19</accession>
<evidence type="ECO:0000313" key="11">
    <source>
        <dbReference type="EMBL" id="CAD5119434.1"/>
    </source>
</evidence>
<dbReference type="FunFam" id="1.10.10.500:FF:000002">
    <property type="entry name" value="Prospero homeobox 3"/>
    <property type="match status" value="1"/>
</dbReference>
<keyword evidence="7" id="KW-0539">Nucleus</keyword>
<dbReference type="InterPro" id="IPR037131">
    <property type="entry name" value="Homeo_prospero_dom_sf"/>
</dbReference>
<evidence type="ECO:0000256" key="5">
    <source>
        <dbReference type="ARBA" id="ARBA00023155"/>
    </source>
</evidence>
<keyword evidence="5" id="KW-0371">Homeobox</keyword>
<dbReference type="Proteomes" id="UP000549394">
    <property type="component" value="Unassembled WGS sequence"/>
</dbReference>
<keyword evidence="2" id="KW-0217">Developmental protein</keyword>
<name>A0A7I8VT19_9ANNE</name>
<dbReference type="OrthoDB" id="10038576at2759"/>
<feature type="compositionally biased region" description="Basic and acidic residues" evidence="9">
    <location>
        <begin position="77"/>
        <end position="89"/>
    </location>
</feature>
<feature type="region of interest" description="Disordered" evidence="9">
    <location>
        <begin position="446"/>
        <end position="491"/>
    </location>
</feature>
<comment type="subcellular location">
    <subcellularLocation>
        <location evidence="1">Nucleus</location>
    </subcellularLocation>
</comment>
<reference evidence="11 12" key="1">
    <citation type="submission" date="2020-08" db="EMBL/GenBank/DDBJ databases">
        <authorList>
            <person name="Hejnol A."/>
        </authorList>
    </citation>
    <scope>NUCLEOTIDE SEQUENCE [LARGE SCALE GENOMIC DNA]</scope>
</reference>
<organism evidence="11 12">
    <name type="scientific">Dimorphilus gyrociliatus</name>
    <dbReference type="NCBI Taxonomy" id="2664684"/>
    <lineage>
        <taxon>Eukaryota</taxon>
        <taxon>Metazoa</taxon>
        <taxon>Spiralia</taxon>
        <taxon>Lophotrochozoa</taxon>
        <taxon>Annelida</taxon>
        <taxon>Polychaeta</taxon>
        <taxon>Polychaeta incertae sedis</taxon>
        <taxon>Dinophilidae</taxon>
        <taxon>Dimorphilus</taxon>
    </lineage>
</organism>
<feature type="domain" description="Prospero" evidence="10">
    <location>
        <begin position="490"/>
        <end position="648"/>
    </location>
</feature>
<dbReference type="PANTHER" id="PTHR12198:SF0">
    <property type="entry name" value="HOMEOBOX PROTEIN PROSPERO"/>
    <property type="match status" value="1"/>
</dbReference>
<feature type="region of interest" description="Disordered" evidence="9">
    <location>
        <begin position="22"/>
        <end position="138"/>
    </location>
</feature>
<keyword evidence="12" id="KW-1185">Reference proteome</keyword>
<feature type="coiled-coil region" evidence="8">
    <location>
        <begin position="144"/>
        <end position="171"/>
    </location>
</feature>
<keyword evidence="4" id="KW-0238">DNA-binding</keyword>
<keyword evidence="3" id="KW-0805">Transcription regulation</keyword>
<keyword evidence="8" id="KW-0175">Coiled coil</keyword>
<evidence type="ECO:0000256" key="4">
    <source>
        <dbReference type="ARBA" id="ARBA00023125"/>
    </source>
</evidence>
<dbReference type="Pfam" id="PF05044">
    <property type="entry name" value="HPD"/>
    <property type="match status" value="1"/>
</dbReference>
<evidence type="ECO:0000256" key="9">
    <source>
        <dbReference type="SAM" id="MobiDB-lite"/>
    </source>
</evidence>
<dbReference type="GO" id="GO:0000981">
    <property type="term" value="F:DNA-binding transcription factor activity, RNA polymerase II-specific"/>
    <property type="evidence" value="ECO:0007669"/>
    <property type="project" value="TreeGrafter"/>
</dbReference>
<evidence type="ECO:0000256" key="3">
    <source>
        <dbReference type="ARBA" id="ARBA00023015"/>
    </source>
</evidence>
<feature type="region of interest" description="Disordered" evidence="9">
    <location>
        <begin position="333"/>
        <end position="387"/>
    </location>
</feature>
<evidence type="ECO:0000256" key="7">
    <source>
        <dbReference type="ARBA" id="ARBA00023242"/>
    </source>
</evidence>
<keyword evidence="6" id="KW-0804">Transcription</keyword>
<dbReference type="PROSITE" id="PS51818">
    <property type="entry name" value="HOMEO_PROSPERO"/>
    <property type="match status" value="1"/>
</dbReference>
<evidence type="ECO:0000256" key="6">
    <source>
        <dbReference type="ARBA" id="ARBA00023163"/>
    </source>
</evidence>
<dbReference type="Gene3D" id="1.10.10.500">
    <property type="entry name" value="Homeo-prospero domain"/>
    <property type="match status" value="1"/>
</dbReference>
<dbReference type="GO" id="GO:0010001">
    <property type="term" value="P:glial cell differentiation"/>
    <property type="evidence" value="ECO:0007669"/>
    <property type="project" value="UniProtKB-ARBA"/>
</dbReference>
<sequence length="651" mass="73704">MNTETNVERSCGYAVADLLRPEKKAINNNNNSNNNNNNNNVNPDSGFDDDSSPSRSRVINDDGSSDDSYIEEELDDKPEAEIKRARVENIIHSMRTCTSPERKRKQKRKQYCPQPLPQSNSAEMSENEADFDEDDEDKIKHYEKEALAAQLKTMQSQLAILQARHDELQTDLEGGAVVCEKRLDASPAELQELASALKKEMTSSLESVIDQVFSQFASKRKETEKSAPKETPGVIVSAINKEKSKVVKQSPVRELPERLFNLARRRNLDKDNQMQRSAVVSTSLSTAEVKPFPNEYRPPFFHAPYYPFTGPPPPSAPMLAALRQQSLLAAAAGEPEQTEALPLVTPKKKRTKVTDTRLSPRNGRGFQDSPTPPPPPPTEEKIHPAIPPHPIFHGFHPNPLLPVSLPTSVAIPNPSLNQSDVFAFYSQPETPHYGNPLPAQHLMTPAVNSRNAGSPNTPDRNQTSPGVQTSNGMDNSPSTFGNSDYDGGQTQTLTPMHLRKAKLMFFYTRYPSSSIIKMYFPDVKFNKNNTAQLVKWFSNFREFYYIQMEKYARQAISEGISNVEDLHVNPDSELFRVLNLHYNRNNQIEVPEKFREVVQQSLREFHKSIMTGKDQEQSWKKAIYKVIQRMDESIPEYFKSVNWMDQLNERA</sequence>
<feature type="compositionally biased region" description="Low complexity" evidence="9">
    <location>
        <begin position="27"/>
        <end position="45"/>
    </location>
</feature>
<evidence type="ECO:0000256" key="1">
    <source>
        <dbReference type="ARBA" id="ARBA00004123"/>
    </source>
</evidence>
<feature type="compositionally biased region" description="Acidic residues" evidence="9">
    <location>
        <begin position="63"/>
        <end position="76"/>
    </location>
</feature>
<proteinExistence type="predicted"/>